<dbReference type="InterPro" id="IPR036249">
    <property type="entry name" value="Thioredoxin-like_sf"/>
</dbReference>
<proteinExistence type="inferred from homology"/>
<dbReference type="InterPro" id="IPR006504">
    <property type="entry name" value="Tscrpt_reg_Spx/MgsR"/>
</dbReference>
<dbReference type="AlphaFoldDB" id="A1K620"/>
<dbReference type="EMBL" id="AM406670">
    <property type="protein sequence ID" value="CAL94275.1"/>
    <property type="molecule type" value="Genomic_DNA"/>
</dbReference>
<dbReference type="EC" id="1.20.4.1" evidence="3"/>
<dbReference type="InterPro" id="IPR006660">
    <property type="entry name" value="Arsenate_reductase-like"/>
</dbReference>
<dbReference type="KEGG" id="aoa:dqs_1808"/>
<dbReference type="CDD" id="cd03035">
    <property type="entry name" value="ArsC_Yffb"/>
    <property type="match status" value="1"/>
</dbReference>
<reference evidence="3 4" key="1">
    <citation type="journal article" date="2006" name="Nat. Biotechnol.">
        <title>Complete genome of the mutualistic, N2-fixing grass endophyte Azoarcus sp. strain BH72.</title>
        <authorList>
            <person name="Krause A."/>
            <person name="Ramakumar A."/>
            <person name="Bartels D."/>
            <person name="Battistoni F."/>
            <person name="Bekel T."/>
            <person name="Boch J."/>
            <person name="Boehm M."/>
            <person name="Friedrich F."/>
            <person name="Hurek T."/>
            <person name="Krause L."/>
            <person name="Linke B."/>
            <person name="McHardy A.C."/>
            <person name="Sarkar A."/>
            <person name="Schneiker S."/>
            <person name="Syed A.A."/>
            <person name="Thauer R."/>
            <person name="Vorhoelter F.-J."/>
            <person name="Weidner S."/>
            <person name="Puehler A."/>
            <person name="Reinhold-Hurek B."/>
            <person name="Kaiser O."/>
            <person name="Goesmann A."/>
        </authorList>
    </citation>
    <scope>NUCLEOTIDE SEQUENCE [LARGE SCALE GENOMIC DNA]</scope>
    <source>
        <strain evidence="3 4">BH72</strain>
    </source>
</reference>
<dbReference type="KEGG" id="azo:azo1658"/>
<dbReference type="NCBIfam" id="TIGR01617">
    <property type="entry name" value="arsC_related"/>
    <property type="match status" value="1"/>
</dbReference>
<dbReference type="Gene3D" id="3.40.30.10">
    <property type="entry name" value="Glutaredoxin"/>
    <property type="match status" value="1"/>
</dbReference>
<dbReference type="PROSITE" id="PS51353">
    <property type="entry name" value="ARSC"/>
    <property type="match status" value="1"/>
</dbReference>
<organism evidence="3 4">
    <name type="scientific">Azoarcus sp. (strain BH72)</name>
    <dbReference type="NCBI Taxonomy" id="418699"/>
    <lineage>
        <taxon>Bacteria</taxon>
        <taxon>Pseudomonadati</taxon>
        <taxon>Pseudomonadota</taxon>
        <taxon>Betaproteobacteria</taxon>
        <taxon>Rhodocyclales</taxon>
        <taxon>Zoogloeaceae</taxon>
        <taxon>Azoarcus</taxon>
    </lineage>
</organism>
<dbReference type="Proteomes" id="UP000002588">
    <property type="component" value="Chromosome"/>
</dbReference>
<dbReference type="STRING" id="62928.azo1658"/>
<keyword evidence="4" id="KW-1185">Reference proteome</keyword>
<dbReference type="GO" id="GO:0008794">
    <property type="term" value="F:arsenate reductase (glutaredoxin) activity"/>
    <property type="evidence" value="ECO:0007669"/>
    <property type="project" value="UniProtKB-EC"/>
</dbReference>
<sequence length="110" mass="12336">MKKAFSWLGEHGVAHRFHDYRKDGLDADTVRGWCAQVGWKALVNTRGTTWRKLSPEQQAIGSDEDAIALMLEHPSLIRRPVLLTPAGELLIGFEPERYEASLNHAEGGQK</sequence>
<dbReference type="SUPFAM" id="SSF52833">
    <property type="entry name" value="Thioredoxin-like"/>
    <property type="match status" value="1"/>
</dbReference>
<evidence type="ECO:0000313" key="4">
    <source>
        <dbReference type="Proteomes" id="UP000002588"/>
    </source>
</evidence>
<dbReference type="HOGENOM" id="CLU_116644_2_1_4"/>
<comment type="similarity">
    <text evidence="1 2">Belongs to the ArsC family.</text>
</comment>
<name>A1K620_AZOSB</name>
<keyword evidence="3" id="KW-0560">Oxidoreductase</keyword>
<dbReference type="PANTHER" id="PTHR30041:SF8">
    <property type="entry name" value="PROTEIN YFFB"/>
    <property type="match status" value="1"/>
</dbReference>
<accession>A1K620</accession>
<protein>
    <submittedName>
        <fullName evidence="3">Arsenate reductase protein</fullName>
        <ecNumber evidence="3">1.20.4.1</ecNumber>
    </submittedName>
</protein>
<dbReference type="PANTHER" id="PTHR30041">
    <property type="entry name" value="ARSENATE REDUCTASE"/>
    <property type="match status" value="1"/>
</dbReference>
<evidence type="ECO:0000256" key="1">
    <source>
        <dbReference type="ARBA" id="ARBA00007198"/>
    </source>
</evidence>
<gene>
    <name evidence="3" type="ordered locus">azo1658</name>
</gene>
<dbReference type="Pfam" id="PF03960">
    <property type="entry name" value="ArsC"/>
    <property type="match status" value="1"/>
</dbReference>
<dbReference type="eggNOG" id="COG1393">
    <property type="taxonomic scope" value="Bacteria"/>
</dbReference>
<evidence type="ECO:0000313" key="3">
    <source>
        <dbReference type="EMBL" id="CAL94275.1"/>
    </source>
</evidence>
<evidence type="ECO:0000256" key="2">
    <source>
        <dbReference type="PROSITE-ProRule" id="PRU01282"/>
    </source>
</evidence>